<reference evidence="1" key="2">
    <citation type="submission" date="2020-11" db="EMBL/GenBank/DDBJ databases">
        <authorList>
            <person name="McCartney M.A."/>
            <person name="Auch B."/>
            <person name="Kono T."/>
            <person name="Mallez S."/>
            <person name="Becker A."/>
            <person name="Gohl D.M."/>
            <person name="Silverstein K.A.T."/>
            <person name="Koren S."/>
            <person name="Bechman K.B."/>
            <person name="Herman A."/>
            <person name="Abrahante J.E."/>
            <person name="Garbe J."/>
        </authorList>
    </citation>
    <scope>NUCLEOTIDE SEQUENCE</scope>
    <source>
        <strain evidence="1">Duluth1</strain>
        <tissue evidence="1">Whole animal</tissue>
    </source>
</reference>
<gene>
    <name evidence="1" type="ORF">DPMN_156572</name>
</gene>
<dbReference type="EMBL" id="JAIWYP010000007">
    <property type="protein sequence ID" value="KAH3802876.1"/>
    <property type="molecule type" value="Genomic_DNA"/>
</dbReference>
<dbReference type="Proteomes" id="UP000828390">
    <property type="component" value="Unassembled WGS sequence"/>
</dbReference>
<keyword evidence="2" id="KW-1185">Reference proteome</keyword>
<evidence type="ECO:0000313" key="1">
    <source>
        <dbReference type="EMBL" id="KAH3802876.1"/>
    </source>
</evidence>
<organism evidence="1 2">
    <name type="scientific">Dreissena polymorpha</name>
    <name type="common">Zebra mussel</name>
    <name type="synonym">Mytilus polymorpha</name>
    <dbReference type="NCBI Taxonomy" id="45954"/>
    <lineage>
        <taxon>Eukaryota</taxon>
        <taxon>Metazoa</taxon>
        <taxon>Spiralia</taxon>
        <taxon>Lophotrochozoa</taxon>
        <taxon>Mollusca</taxon>
        <taxon>Bivalvia</taxon>
        <taxon>Autobranchia</taxon>
        <taxon>Heteroconchia</taxon>
        <taxon>Euheterodonta</taxon>
        <taxon>Imparidentia</taxon>
        <taxon>Neoheterodontei</taxon>
        <taxon>Myida</taxon>
        <taxon>Dreissenoidea</taxon>
        <taxon>Dreissenidae</taxon>
        <taxon>Dreissena</taxon>
    </lineage>
</organism>
<reference evidence="1" key="1">
    <citation type="journal article" date="2019" name="bioRxiv">
        <title>The Genome of the Zebra Mussel, Dreissena polymorpha: A Resource for Invasive Species Research.</title>
        <authorList>
            <person name="McCartney M.A."/>
            <person name="Auch B."/>
            <person name="Kono T."/>
            <person name="Mallez S."/>
            <person name="Zhang Y."/>
            <person name="Obille A."/>
            <person name="Becker A."/>
            <person name="Abrahante J.E."/>
            <person name="Garbe J."/>
            <person name="Badalamenti J.P."/>
            <person name="Herman A."/>
            <person name="Mangelson H."/>
            <person name="Liachko I."/>
            <person name="Sullivan S."/>
            <person name="Sone E.D."/>
            <person name="Koren S."/>
            <person name="Silverstein K.A.T."/>
            <person name="Beckman K.B."/>
            <person name="Gohl D.M."/>
        </authorList>
    </citation>
    <scope>NUCLEOTIDE SEQUENCE</scope>
    <source>
        <strain evidence="1">Duluth1</strain>
        <tissue evidence="1">Whole animal</tissue>
    </source>
</reference>
<name>A0A9D4FRG9_DREPO</name>
<protein>
    <submittedName>
        <fullName evidence="1">Uncharacterized protein</fullName>
    </submittedName>
</protein>
<dbReference type="AlphaFoldDB" id="A0A9D4FRG9"/>
<evidence type="ECO:0000313" key="2">
    <source>
        <dbReference type="Proteomes" id="UP000828390"/>
    </source>
</evidence>
<proteinExistence type="predicted"/>
<accession>A0A9D4FRG9</accession>
<comment type="caution">
    <text evidence="1">The sequence shown here is derived from an EMBL/GenBank/DDBJ whole genome shotgun (WGS) entry which is preliminary data.</text>
</comment>
<sequence>MGNFSTEVKNIYQQSSDGDFDNFLGMGRICKNFQQRRMALADIFANVEAHEKAKRLSSIEDFYLMEEINTGLHRRRSAVHDIYEGLTEDDVSEIFRCFDEHVSEDSETVEDEEINTDIMHVLRCRRDAKCDIFSGIPEHEQNEMLAKCEGGDKMRSSRRGAVANIFDGVQDEEKTDFLLYFNVLLGK</sequence>